<dbReference type="CDD" id="cd01448">
    <property type="entry name" value="TST_Repeat_1"/>
    <property type="match status" value="1"/>
</dbReference>
<dbReference type="PANTHER" id="PTHR11364">
    <property type="entry name" value="THIOSULFATE SULFERTANSFERASE"/>
    <property type="match status" value="1"/>
</dbReference>
<dbReference type="InterPro" id="IPR036873">
    <property type="entry name" value="Rhodanese-like_dom_sf"/>
</dbReference>
<evidence type="ECO:0000313" key="4">
    <source>
        <dbReference type="EMBL" id="MBS2550420.1"/>
    </source>
</evidence>
<dbReference type="SMART" id="SM00450">
    <property type="entry name" value="RHOD"/>
    <property type="match status" value="2"/>
</dbReference>
<dbReference type="CDD" id="cd01449">
    <property type="entry name" value="TST_Repeat_2"/>
    <property type="match status" value="1"/>
</dbReference>
<dbReference type="Gene3D" id="3.40.250.10">
    <property type="entry name" value="Rhodanese-like domain"/>
    <property type="match status" value="2"/>
</dbReference>
<evidence type="ECO:0000256" key="2">
    <source>
        <dbReference type="ARBA" id="ARBA00022737"/>
    </source>
</evidence>
<dbReference type="PROSITE" id="PS50206">
    <property type="entry name" value="RHODANESE_3"/>
    <property type="match status" value="2"/>
</dbReference>
<accession>A0ABS5KWN3</accession>
<keyword evidence="2" id="KW-0677">Repeat</keyword>
<proteinExistence type="predicted"/>
<protein>
    <submittedName>
        <fullName evidence="4">Sulfurtransferase</fullName>
    </submittedName>
</protein>
<dbReference type="Proteomes" id="UP000730482">
    <property type="component" value="Unassembled WGS sequence"/>
</dbReference>
<dbReference type="RefSeq" id="WP_212013124.1">
    <property type="nucleotide sequence ID" value="NZ_JAAFYZ010000102.1"/>
</dbReference>
<feature type="domain" description="Rhodanese" evidence="3">
    <location>
        <begin position="196"/>
        <end position="312"/>
    </location>
</feature>
<gene>
    <name evidence="4" type="ORF">KGQ19_26475</name>
</gene>
<dbReference type="PANTHER" id="PTHR11364:SF27">
    <property type="entry name" value="SULFURTRANSFERASE"/>
    <property type="match status" value="1"/>
</dbReference>
<evidence type="ECO:0000313" key="5">
    <source>
        <dbReference type="Proteomes" id="UP000730482"/>
    </source>
</evidence>
<evidence type="ECO:0000259" key="3">
    <source>
        <dbReference type="PROSITE" id="PS50206"/>
    </source>
</evidence>
<keyword evidence="5" id="KW-1185">Reference proteome</keyword>
<dbReference type="InterPro" id="IPR001763">
    <property type="entry name" value="Rhodanese-like_dom"/>
</dbReference>
<sequence>MREPETSPLISTDQLAADLAVDPAEQADHADHADQAPIVLDIRWKLGEPSEYGHGEYLKGHIPGARYISLDQDLAEHPDSPVGARGRHPLPDPERFAAAMRRAGVRTDRPVVVYDGGDSTQAARAWWLLRHHGHPDVRVLDGGFAAWSAAGGPVEQGEPPAGAAGAAGVAGAAEGDFAPAERGVFAVLDHDGAAAVAASGTLLDARAGARYRGETEPVDPAAGHVPGAVSAPTTENLDPDGRFLSAVALKERFDRLGSQAWDADGVAVYCGSGVTATHEILAMAVAGISPESVALYEGSWSGWASDPSHPVATGDA</sequence>
<evidence type="ECO:0000256" key="1">
    <source>
        <dbReference type="ARBA" id="ARBA00022679"/>
    </source>
</evidence>
<feature type="domain" description="Rhodanese" evidence="3">
    <location>
        <begin position="33"/>
        <end position="156"/>
    </location>
</feature>
<dbReference type="SUPFAM" id="SSF52821">
    <property type="entry name" value="Rhodanese/Cell cycle control phosphatase"/>
    <property type="match status" value="2"/>
</dbReference>
<dbReference type="PROSITE" id="PS00380">
    <property type="entry name" value="RHODANESE_1"/>
    <property type="match status" value="1"/>
</dbReference>
<reference evidence="4 5" key="1">
    <citation type="submission" date="2020-02" db="EMBL/GenBank/DDBJ databases">
        <title>Acidophilic actinobacteria isolated from forest soil.</title>
        <authorList>
            <person name="Golinska P."/>
        </authorList>
    </citation>
    <scope>NUCLEOTIDE SEQUENCE [LARGE SCALE GENOMIC DNA]</scope>
    <source>
        <strain evidence="4 5">NL8</strain>
    </source>
</reference>
<comment type="caution">
    <text evidence="4">The sequence shown here is derived from an EMBL/GenBank/DDBJ whole genome shotgun (WGS) entry which is preliminary data.</text>
</comment>
<name>A0ABS5KWN3_9ACTN</name>
<organism evidence="4 5">
    <name type="scientific">Catenulispora pinistramenti</name>
    <dbReference type="NCBI Taxonomy" id="2705254"/>
    <lineage>
        <taxon>Bacteria</taxon>
        <taxon>Bacillati</taxon>
        <taxon>Actinomycetota</taxon>
        <taxon>Actinomycetes</taxon>
        <taxon>Catenulisporales</taxon>
        <taxon>Catenulisporaceae</taxon>
        <taxon>Catenulispora</taxon>
    </lineage>
</organism>
<dbReference type="InterPro" id="IPR045078">
    <property type="entry name" value="TST/MPST-like"/>
</dbReference>
<dbReference type="EMBL" id="JAAFYZ010000102">
    <property type="protein sequence ID" value="MBS2550420.1"/>
    <property type="molecule type" value="Genomic_DNA"/>
</dbReference>
<dbReference type="Pfam" id="PF00581">
    <property type="entry name" value="Rhodanese"/>
    <property type="match status" value="2"/>
</dbReference>
<dbReference type="InterPro" id="IPR001307">
    <property type="entry name" value="Thiosulphate_STrfase_CS"/>
</dbReference>
<keyword evidence="1" id="KW-0808">Transferase</keyword>